<gene>
    <name evidence="2" type="ORF">Ptr86124_013312</name>
    <name evidence="1" type="ORF">PtrM4_129870</name>
</gene>
<dbReference type="Proteomes" id="UP000249757">
    <property type="component" value="Unassembled WGS sequence"/>
</dbReference>
<evidence type="ECO:0000313" key="4">
    <source>
        <dbReference type="Proteomes" id="UP000249757"/>
    </source>
</evidence>
<protein>
    <submittedName>
        <fullName evidence="1">Uncharacterized protein</fullName>
    </submittedName>
</protein>
<name>A0A834VMW4_9PLEO</name>
<reference evidence="2" key="2">
    <citation type="submission" date="2021-05" db="EMBL/GenBank/DDBJ databases">
        <authorList>
            <person name="Moolhuijzen P.M."/>
            <person name="Moffat C.S."/>
        </authorList>
    </citation>
    <scope>NUCLEOTIDE SEQUENCE</scope>
    <source>
        <strain evidence="2">86-124</strain>
    </source>
</reference>
<proteinExistence type="predicted"/>
<evidence type="ECO:0000313" key="3">
    <source>
        <dbReference type="Proteomes" id="UP000245464"/>
    </source>
</evidence>
<reference evidence="4" key="4">
    <citation type="journal article" date="2022" name="Microb. Genom.">
        <title>A global pangenome for the wheat fungal pathogen Pyrenophora tritici-repentis and prediction of effector protein structural homology.</title>
        <authorList>
            <person name="Moolhuijzen P.M."/>
            <person name="See P.T."/>
            <person name="Shi G."/>
            <person name="Powell H.R."/>
            <person name="Cockram J."/>
            <person name="Jorgensen L.N."/>
            <person name="Benslimane H."/>
            <person name="Strelkov S.E."/>
            <person name="Turner J."/>
            <person name="Liu Z."/>
            <person name="Moffat C.S."/>
        </authorList>
    </citation>
    <scope>NUCLEOTIDE SEQUENCE [LARGE SCALE GENOMIC DNA]</scope>
</reference>
<dbReference type="Proteomes" id="UP000245464">
    <property type="component" value="Chromosome 7"/>
</dbReference>
<comment type="caution">
    <text evidence="1">The sequence shown here is derived from an EMBL/GenBank/DDBJ whole genome shotgun (WGS) entry which is preliminary data.</text>
</comment>
<dbReference type="EMBL" id="NQIK02000007">
    <property type="protein sequence ID" value="KAF7568374.1"/>
    <property type="molecule type" value="Genomic_DNA"/>
</dbReference>
<dbReference type="AlphaFoldDB" id="A0A834VMW4"/>
<reference evidence="2" key="3">
    <citation type="journal article" date="2022" name="bioRxiv">
        <title>A global pangenome for the wheat fungal pathogen Pyrenophora tritici-repentis and prediction of effector protein structural homology.</title>
        <authorList>
            <person name="Moolhuijzen P."/>
            <person name="See P.T."/>
            <person name="Shi G."/>
            <person name="Powell H.R."/>
            <person name="Cockram J."/>
            <person name="Jorgensen L.N."/>
            <person name="Benslimane H."/>
            <person name="Strelkov S.E."/>
            <person name="Turner J."/>
            <person name="Liu Z."/>
            <person name="Moffat C.S."/>
        </authorList>
    </citation>
    <scope>NUCLEOTIDE SEQUENCE</scope>
    <source>
        <strain evidence="2">86-124</strain>
    </source>
</reference>
<accession>A0A834VMW4</accession>
<evidence type="ECO:0000313" key="2">
    <source>
        <dbReference type="EMBL" id="KAI1507779.1"/>
    </source>
</evidence>
<reference evidence="1" key="1">
    <citation type="journal article" date="2018" name="BMC Genomics">
        <title>Comparative genomics of the wheat fungal pathogen Pyrenophora tritici-repentis reveals chromosomal variations and genome plasticity.</title>
        <authorList>
            <person name="Moolhuijzen P."/>
            <person name="See P.T."/>
            <person name="Hane J.K."/>
            <person name="Shi G."/>
            <person name="Liu Z."/>
            <person name="Oliver R.P."/>
            <person name="Moffat C.S."/>
        </authorList>
    </citation>
    <scope>NUCLEOTIDE SEQUENCE [LARGE SCALE GENOMIC DNA]</scope>
    <source>
        <strain evidence="1">M4</strain>
    </source>
</reference>
<sequence length="67" mass="7529">MGGQNPSSTRLVRKTDAWEHDSGRWVVIRVITLVEELVRHTRIVVGGRKITEDTHTRGGTLYDPSTS</sequence>
<organism evidence="1 3">
    <name type="scientific">Pyrenophora tritici-repentis</name>
    <dbReference type="NCBI Taxonomy" id="45151"/>
    <lineage>
        <taxon>Eukaryota</taxon>
        <taxon>Fungi</taxon>
        <taxon>Dikarya</taxon>
        <taxon>Ascomycota</taxon>
        <taxon>Pezizomycotina</taxon>
        <taxon>Dothideomycetes</taxon>
        <taxon>Pleosporomycetidae</taxon>
        <taxon>Pleosporales</taxon>
        <taxon>Pleosporineae</taxon>
        <taxon>Pleosporaceae</taxon>
        <taxon>Pyrenophora</taxon>
    </lineage>
</organism>
<keyword evidence="4" id="KW-1185">Reference proteome</keyword>
<dbReference type="EMBL" id="NRDI02000033">
    <property type="protein sequence ID" value="KAI1507779.1"/>
    <property type="molecule type" value="Genomic_DNA"/>
</dbReference>
<evidence type="ECO:0000313" key="1">
    <source>
        <dbReference type="EMBL" id="KAF7568374.1"/>
    </source>
</evidence>